<dbReference type="AlphaFoldDB" id="A0A699R9Y9"/>
<feature type="compositionally biased region" description="Basic and acidic residues" evidence="1">
    <location>
        <begin position="1"/>
        <end position="31"/>
    </location>
</feature>
<feature type="compositionally biased region" description="Basic and acidic residues" evidence="1">
    <location>
        <begin position="45"/>
        <end position="61"/>
    </location>
</feature>
<proteinExistence type="predicted"/>
<accession>A0A699R9Y9</accession>
<gene>
    <name evidence="2" type="ORF">Tci_855190</name>
</gene>
<evidence type="ECO:0000313" key="2">
    <source>
        <dbReference type="EMBL" id="GFC83220.1"/>
    </source>
</evidence>
<sequence>GRMIDKLDKDEGVALMGEKEKEKKAEEVKDIDPEEETTAITPADTKSKDKGNGIMVKEPKPMKKKQQVKVDEAYARKLHEELNQGIDWDIAIEHVKQKAKEDLFIQRYQVMKKRPQT</sequence>
<dbReference type="EMBL" id="BKCJ011088298">
    <property type="protein sequence ID" value="GFC83220.1"/>
    <property type="molecule type" value="Genomic_DNA"/>
</dbReference>
<name>A0A699R9Y9_TANCI</name>
<protein>
    <submittedName>
        <fullName evidence="2">Uncharacterized protein</fullName>
    </submittedName>
</protein>
<reference evidence="2" key="1">
    <citation type="journal article" date="2019" name="Sci. Rep.">
        <title>Draft genome of Tanacetum cinerariifolium, the natural source of mosquito coil.</title>
        <authorList>
            <person name="Yamashiro T."/>
            <person name="Shiraishi A."/>
            <person name="Satake H."/>
            <person name="Nakayama K."/>
        </authorList>
    </citation>
    <scope>NUCLEOTIDE SEQUENCE</scope>
</reference>
<feature type="non-terminal residue" evidence="2">
    <location>
        <position position="1"/>
    </location>
</feature>
<organism evidence="2">
    <name type="scientific">Tanacetum cinerariifolium</name>
    <name type="common">Dalmatian daisy</name>
    <name type="synonym">Chrysanthemum cinerariifolium</name>
    <dbReference type="NCBI Taxonomy" id="118510"/>
    <lineage>
        <taxon>Eukaryota</taxon>
        <taxon>Viridiplantae</taxon>
        <taxon>Streptophyta</taxon>
        <taxon>Embryophyta</taxon>
        <taxon>Tracheophyta</taxon>
        <taxon>Spermatophyta</taxon>
        <taxon>Magnoliopsida</taxon>
        <taxon>eudicotyledons</taxon>
        <taxon>Gunneridae</taxon>
        <taxon>Pentapetalae</taxon>
        <taxon>asterids</taxon>
        <taxon>campanulids</taxon>
        <taxon>Asterales</taxon>
        <taxon>Asteraceae</taxon>
        <taxon>Asteroideae</taxon>
        <taxon>Anthemideae</taxon>
        <taxon>Anthemidinae</taxon>
        <taxon>Tanacetum</taxon>
    </lineage>
</organism>
<evidence type="ECO:0000256" key="1">
    <source>
        <dbReference type="SAM" id="MobiDB-lite"/>
    </source>
</evidence>
<feature type="region of interest" description="Disordered" evidence="1">
    <location>
        <begin position="1"/>
        <end position="68"/>
    </location>
</feature>
<comment type="caution">
    <text evidence="2">The sequence shown here is derived from an EMBL/GenBank/DDBJ whole genome shotgun (WGS) entry which is preliminary data.</text>
</comment>